<evidence type="ECO:0000256" key="1">
    <source>
        <dbReference type="SAM" id="MobiDB-lite"/>
    </source>
</evidence>
<reference evidence="3 4" key="1">
    <citation type="submission" date="2019-06" db="EMBL/GenBank/DDBJ databases">
        <title>Draft genome sequence of the filamentous fungus Phialemoniopsis curvata isolated from diesel fuel.</title>
        <authorList>
            <person name="Varaljay V.A."/>
            <person name="Lyon W.J."/>
            <person name="Crouch A.L."/>
            <person name="Drake C.E."/>
            <person name="Hollomon J.M."/>
            <person name="Nadeau L.J."/>
            <person name="Nunn H.S."/>
            <person name="Stevenson B.S."/>
            <person name="Bojanowski C.L."/>
            <person name="Crookes-Goodson W.J."/>
        </authorList>
    </citation>
    <scope>NUCLEOTIDE SEQUENCE [LARGE SCALE GENOMIC DNA]</scope>
    <source>
        <strain evidence="3 4">D216</strain>
    </source>
</reference>
<gene>
    <name evidence="3" type="ORF">E0L32_005649</name>
</gene>
<dbReference type="RefSeq" id="XP_030995660.1">
    <property type="nucleotide sequence ID" value="XM_031140194.1"/>
</dbReference>
<dbReference type="EMBL" id="SKBQ01000030">
    <property type="protein sequence ID" value="TPX13949.1"/>
    <property type="molecule type" value="Genomic_DNA"/>
</dbReference>
<name>A0A507B980_9PEZI</name>
<dbReference type="Proteomes" id="UP000319257">
    <property type="component" value="Unassembled WGS sequence"/>
</dbReference>
<evidence type="ECO:0000313" key="4">
    <source>
        <dbReference type="Proteomes" id="UP000319257"/>
    </source>
</evidence>
<accession>A0A507B980</accession>
<evidence type="ECO:0000313" key="3">
    <source>
        <dbReference type="EMBL" id="TPX13949.1"/>
    </source>
</evidence>
<feature type="region of interest" description="Disordered" evidence="1">
    <location>
        <begin position="1"/>
        <end position="20"/>
    </location>
</feature>
<proteinExistence type="predicted"/>
<protein>
    <submittedName>
        <fullName evidence="3">Uncharacterized protein</fullName>
    </submittedName>
</protein>
<feature type="transmembrane region" description="Helical" evidence="2">
    <location>
        <begin position="143"/>
        <end position="168"/>
    </location>
</feature>
<keyword evidence="4" id="KW-1185">Reference proteome</keyword>
<keyword evidence="2" id="KW-1133">Transmembrane helix</keyword>
<organism evidence="3 4">
    <name type="scientific">Thyridium curvatum</name>
    <dbReference type="NCBI Taxonomy" id="1093900"/>
    <lineage>
        <taxon>Eukaryota</taxon>
        <taxon>Fungi</taxon>
        <taxon>Dikarya</taxon>
        <taxon>Ascomycota</taxon>
        <taxon>Pezizomycotina</taxon>
        <taxon>Sordariomycetes</taxon>
        <taxon>Sordariomycetidae</taxon>
        <taxon>Thyridiales</taxon>
        <taxon>Thyridiaceae</taxon>
        <taxon>Thyridium</taxon>
    </lineage>
</organism>
<dbReference type="AlphaFoldDB" id="A0A507B980"/>
<keyword evidence="2" id="KW-0472">Membrane</keyword>
<comment type="caution">
    <text evidence="3">The sequence shown here is derived from an EMBL/GenBank/DDBJ whole genome shotgun (WGS) entry which is preliminary data.</text>
</comment>
<dbReference type="InParanoid" id="A0A507B980"/>
<dbReference type="GeneID" id="41973096"/>
<keyword evidence="2" id="KW-0812">Transmembrane</keyword>
<feature type="transmembrane region" description="Helical" evidence="2">
    <location>
        <begin position="94"/>
        <end position="123"/>
    </location>
</feature>
<dbReference type="OrthoDB" id="407617at2759"/>
<feature type="region of interest" description="Disordered" evidence="1">
    <location>
        <begin position="204"/>
        <end position="229"/>
    </location>
</feature>
<sequence>MYSSNETIQRDQSDSQQNMDELENQEDGWLAGSDDVSLGSLRSSVWYLRRCAKLQSAHPNTAAGIHGTLSHKLGTDLDVPSADFKASGASKWKAWAAVGVGIAVACLFAGIEAALILTLRVFLGMDWSGAFVSLMALVAQDTFDVLGGVMYIVCCMLEIGIFTSHLIWRFRTRRIRKEAASRGKTFDDIAAEYEARGIPFKFAERRSRNKTKPAMGDEELSSYSSVRGQ</sequence>
<evidence type="ECO:0000256" key="2">
    <source>
        <dbReference type="SAM" id="Phobius"/>
    </source>
</evidence>